<dbReference type="GO" id="GO:0003677">
    <property type="term" value="F:DNA binding"/>
    <property type="evidence" value="ECO:0007669"/>
    <property type="project" value="UniProtKB-KW"/>
</dbReference>
<evidence type="ECO:0000256" key="1">
    <source>
        <dbReference type="ARBA" id="ARBA00023015"/>
    </source>
</evidence>
<dbReference type="SMART" id="SM00347">
    <property type="entry name" value="HTH_MARR"/>
    <property type="match status" value="1"/>
</dbReference>
<proteinExistence type="predicted"/>
<dbReference type="eggNOG" id="COG1846">
    <property type="taxonomic scope" value="Bacteria"/>
</dbReference>
<dbReference type="PROSITE" id="PS50995">
    <property type="entry name" value="HTH_MARR_2"/>
    <property type="match status" value="1"/>
</dbReference>
<evidence type="ECO:0000313" key="6">
    <source>
        <dbReference type="Proteomes" id="UP000008467"/>
    </source>
</evidence>
<dbReference type="InterPro" id="IPR000835">
    <property type="entry name" value="HTH_MarR-typ"/>
</dbReference>
<reference evidence="5 6" key="1">
    <citation type="journal article" date="2011" name="J. Bacteriol.">
        <title>Complete genome sequence of the cellulose-degrading bacterium Cellulosilyticum lentocellum.</title>
        <authorList>
            <consortium name="US DOE Joint Genome Institute"/>
            <person name="Miller D.A."/>
            <person name="Suen G."/>
            <person name="Bruce D."/>
            <person name="Copeland A."/>
            <person name="Cheng J.F."/>
            <person name="Detter C."/>
            <person name="Goodwin L.A."/>
            <person name="Han C.S."/>
            <person name="Hauser L.J."/>
            <person name="Land M.L."/>
            <person name="Lapidus A."/>
            <person name="Lucas S."/>
            <person name="Meincke L."/>
            <person name="Pitluck S."/>
            <person name="Tapia R."/>
            <person name="Teshima H."/>
            <person name="Woyke T."/>
            <person name="Fox B.G."/>
            <person name="Angert E.R."/>
            <person name="Currie C.R."/>
        </authorList>
    </citation>
    <scope>NUCLEOTIDE SEQUENCE [LARGE SCALE GENOMIC DNA]</scope>
    <source>
        <strain evidence="6">ATCC 49066 / DSM 5427 / NCIMB 11756 / RHM5</strain>
    </source>
</reference>
<dbReference type="HOGENOM" id="CLU_083287_11_1_9"/>
<dbReference type="GO" id="GO:0003700">
    <property type="term" value="F:DNA-binding transcription factor activity"/>
    <property type="evidence" value="ECO:0007669"/>
    <property type="project" value="InterPro"/>
</dbReference>
<evidence type="ECO:0000256" key="3">
    <source>
        <dbReference type="ARBA" id="ARBA00023163"/>
    </source>
</evidence>
<dbReference type="SUPFAM" id="SSF46785">
    <property type="entry name" value="Winged helix' DNA-binding domain"/>
    <property type="match status" value="1"/>
</dbReference>
<accession>F2JRX2</accession>
<dbReference type="Gene3D" id="1.10.10.10">
    <property type="entry name" value="Winged helix-like DNA-binding domain superfamily/Winged helix DNA-binding domain"/>
    <property type="match status" value="1"/>
</dbReference>
<keyword evidence="1" id="KW-0805">Transcription regulation</keyword>
<name>F2JRX2_CELLD</name>
<keyword evidence="2" id="KW-0238">DNA-binding</keyword>
<evidence type="ECO:0000256" key="2">
    <source>
        <dbReference type="ARBA" id="ARBA00023125"/>
    </source>
</evidence>
<keyword evidence="3" id="KW-0804">Transcription</keyword>
<keyword evidence="6" id="KW-1185">Reference proteome</keyword>
<feature type="domain" description="HTH marR-type" evidence="4">
    <location>
        <begin position="1"/>
        <end position="139"/>
    </location>
</feature>
<gene>
    <name evidence="5" type="ordered locus">Clole_1054</name>
</gene>
<dbReference type="InterPro" id="IPR036388">
    <property type="entry name" value="WH-like_DNA-bd_sf"/>
</dbReference>
<evidence type="ECO:0000259" key="4">
    <source>
        <dbReference type="PROSITE" id="PS50995"/>
    </source>
</evidence>
<dbReference type="Proteomes" id="UP000008467">
    <property type="component" value="Chromosome"/>
</dbReference>
<dbReference type="PANTHER" id="PTHR42756">
    <property type="entry name" value="TRANSCRIPTIONAL REGULATOR, MARR"/>
    <property type="match status" value="1"/>
</dbReference>
<dbReference type="RefSeq" id="WP_013656085.1">
    <property type="nucleotide sequence ID" value="NC_015275.1"/>
</dbReference>
<evidence type="ECO:0000313" key="5">
    <source>
        <dbReference type="EMBL" id="ADZ82786.1"/>
    </source>
</evidence>
<dbReference type="PRINTS" id="PR00598">
    <property type="entry name" value="HTHMARR"/>
</dbReference>
<dbReference type="STRING" id="642492.Clole_1054"/>
<organism evidence="5 6">
    <name type="scientific">Cellulosilyticum lentocellum (strain ATCC 49066 / DSM 5427 / NCIMB 11756 / RHM5)</name>
    <name type="common">Clostridium lentocellum</name>
    <dbReference type="NCBI Taxonomy" id="642492"/>
    <lineage>
        <taxon>Bacteria</taxon>
        <taxon>Bacillati</taxon>
        <taxon>Bacillota</taxon>
        <taxon>Clostridia</taxon>
        <taxon>Lachnospirales</taxon>
        <taxon>Cellulosilyticaceae</taxon>
        <taxon>Cellulosilyticum</taxon>
    </lineage>
</organism>
<dbReference type="Pfam" id="PF12802">
    <property type="entry name" value="MarR_2"/>
    <property type="match status" value="1"/>
</dbReference>
<dbReference type="PANTHER" id="PTHR42756:SF1">
    <property type="entry name" value="TRANSCRIPTIONAL REPRESSOR OF EMRAB OPERON"/>
    <property type="match status" value="1"/>
</dbReference>
<protein>
    <submittedName>
        <fullName evidence="5">Regulatory protein MarR</fullName>
    </submittedName>
</protein>
<dbReference type="AlphaFoldDB" id="F2JRX2"/>
<dbReference type="KEGG" id="cle:Clole_1054"/>
<dbReference type="InterPro" id="IPR036390">
    <property type="entry name" value="WH_DNA-bd_sf"/>
</dbReference>
<dbReference type="EMBL" id="CP002582">
    <property type="protein sequence ID" value="ADZ82786.1"/>
    <property type="molecule type" value="Genomic_DNA"/>
</dbReference>
<sequence length="159" mass="18336">MEGSIKIVNELLVELFNDILNIEKESLKNGHFSDLSITEMHVLEAIGLEDRTMTEVASQIGITVGTLTTSINRLVKKEYVLRERSETDRRYVEIRLSKKGKLAYRVHEAFHEKMVRTMTDNLSDQDNEVLIASMQRLNQFFKDNYSVLSKKDPAKSNDK</sequence>